<dbReference type="EMBL" id="JAMQOL010000015">
    <property type="protein sequence ID" value="MCM4078520.1"/>
    <property type="molecule type" value="Genomic_DNA"/>
</dbReference>
<dbReference type="Proteomes" id="UP001523216">
    <property type="component" value="Unassembled WGS sequence"/>
</dbReference>
<proteinExistence type="predicted"/>
<name>A0ABT0XXK7_9ACTN</name>
<organism evidence="2 3">
    <name type="scientific">Paractinoplanes hotanensis</name>
    <dbReference type="NCBI Taxonomy" id="2906497"/>
    <lineage>
        <taxon>Bacteria</taxon>
        <taxon>Bacillati</taxon>
        <taxon>Actinomycetota</taxon>
        <taxon>Actinomycetes</taxon>
        <taxon>Micromonosporales</taxon>
        <taxon>Micromonosporaceae</taxon>
        <taxon>Paractinoplanes</taxon>
    </lineage>
</organism>
<evidence type="ECO:0000313" key="2">
    <source>
        <dbReference type="EMBL" id="MCM4078520.1"/>
    </source>
</evidence>
<accession>A0ABT0XXK7</accession>
<comment type="caution">
    <text evidence="2">The sequence shown here is derived from an EMBL/GenBank/DDBJ whole genome shotgun (WGS) entry which is preliminary data.</text>
</comment>
<evidence type="ECO:0000259" key="1">
    <source>
        <dbReference type="Pfam" id="PF18171"/>
    </source>
</evidence>
<dbReference type="Pfam" id="PF18171">
    <property type="entry name" value="LSDAT_prok"/>
    <property type="match status" value="1"/>
</dbReference>
<sequence>MGDGRSVFTLDFGAGRQALAARVSDRDGLEAAVRDLGLTGPRPAVAIVGGANGMTDADMERTSAVVALALLPTFAATRAVVVDGGTDVGVMRLMGRARDTFPLVGVAVEQTVVLPGRSAGPGDPAPLESHHSHFVLVPGTEWGEEAPWLADTATVVAGSAPSATVLINGGPVSADDAAESLRSHRPVLVLAGTGRLADRIQAVRNGARDDDQVAHLAEHPLIHIADVSDPAAVRRQLTALLRPGG</sequence>
<protein>
    <recommendedName>
        <fullName evidence="1">LSDAT prokaryote domain-containing protein</fullName>
    </recommendedName>
</protein>
<dbReference type="InterPro" id="IPR041482">
    <property type="entry name" value="LSDAT_prok"/>
</dbReference>
<evidence type="ECO:0000313" key="3">
    <source>
        <dbReference type="Proteomes" id="UP001523216"/>
    </source>
</evidence>
<keyword evidence="3" id="KW-1185">Reference proteome</keyword>
<feature type="domain" description="LSDAT prokaryote" evidence="1">
    <location>
        <begin position="42"/>
        <end position="230"/>
    </location>
</feature>
<gene>
    <name evidence="2" type="ORF">LXN57_13175</name>
</gene>
<dbReference type="RefSeq" id="WP_251798349.1">
    <property type="nucleotide sequence ID" value="NZ_JAMQOL010000015.1"/>
</dbReference>
<reference evidence="2 3" key="1">
    <citation type="submission" date="2022-06" db="EMBL/GenBank/DDBJ databases">
        <title>Actinoplanes abujensis sp. nov., isolated from Nigerian arid soil.</title>
        <authorList>
            <person name="Ding P."/>
        </authorList>
    </citation>
    <scope>NUCLEOTIDE SEQUENCE [LARGE SCALE GENOMIC DNA]</scope>
    <source>
        <strain evidence="3">TRM88002</strain>
    </source>
</reference>